<dbReference type="InterPro" id="IPR000917">
    <property type="entry name" value="Sulfatase_N"/>
</dbReference>
<dbReference type="Pfam" id="PF00884">
    <property type="entry name" value="Sulfatase"/>
    <property type="match status" value="1"/>
</dbReference>
<dbReference type="EMBL" id="SMKA01000012">
    <property type="protein sequence ID" value="TDC33650.1"/>
    <property type="molecule type" value="Genomic_DNA"/>
</dbReference>
<comment type="caution">
    <text evidence="2">The sequence shown here is derived from an EMBL/GenBank/DDBJ whole genome shotgun (WGS) entry which is preliminary data.</text>
</comment>
<evidence type="ECO:0000259" key="1">
    <source>
        <dbReference type="Pfam" id="PF00884"/>
    </source>
</evidence>
<name>A0A4R4QDZ4_9ACTN</name>
<protein>
    <submittedName>
        <fullName evidence="2">Sulfatase</fullName>
    </submittedName>
</protein>
<accession>A0A4R4QDZ4</accession>
<dbReference type="PANTHER" id="PTHR43108:SF8">
    <property type="entry name" value="SD21168P"/>
    <property type="match status" value="1"/>
</dbReference>
<keyword evidence="3" id="KW-1185">Reference proteome</keyword>
<proteinExistence type="predicted"/>
<sequence>MVSIFWSVGGVAVAGPARLPSPGGSVVSYPDRDDCSRFQVSMRTTTTGSTDAEFHGVSVQGEERRGTVGDQENRDWIAPRPHGRRRFLKLAGAGIPAVAGVSGAPMAQGATQPRTRPSGDVRRVVVFHLDSLHHEAPERLGLVNFQRIAERGTRVDKALTIAPWHPTVSGFWPLSTTSFPNPTTFAGSVFLRPWQKQRYLQHSFAGYTAHIANSQAYRSLNPGFDFTRLDDEDSDEDNVRLGLRQLSEHRHLTFMRLLLQDTNAVSQQVANAPAGEPWARDIYGKGSPYPQVVRRADALLGTFLDGLRRMGIADDTLLVVLADGQSRYGWHPVQAEDSWRLPLVFAGPGVARGRVVDYAENIDIAPTIAALAGVPAPNENGGSGRVLDEVRTANVSRPDVPRRIERINRQIVEYLRLEGWMRVHARSYPYVDARLMAAHNGLLTEAQFWSLDRIDEWPQAGSLDRMLQDNQHALAFLHEALRESGAPPLPAAQG</sequence>
<dbReference type="OrthoDB" id="9777306at2"/>
<dbReference type="SUPFAM" id="SSF53649">
    <property type="entry name" value="Alkaline phosphatase-like"/>
    <property type="match status" value="1"/>
</dbReference>
<organism evidence="2 3">
    <name type="scientific">Kribbella albertanoniae</name>
    <dbReference type="NCBI Taxonomy" id="1266829"/>
    <lineage>
        <taxon>Bacteria</taxon>
        <taxon>Bacillati</taxon>
        <taxon>Actinomycetota</taxon>
        <taxon>Actinomycetes</taxon>
        <taxon>Propionibacteriales</taxon>
        <taxon>Kribbellaceae</taxon>
        <taxon>Kribbella</taxon>
    </lineage>
</organism>
<gene>
    <name evidence="2" type="ORF">E1261_05470</name>
</gene>
<evidence type="ECO:0000313" key="3">
    <source>
        <dbReference type="Proteomes" id="UP000295075"/>
    </source>
</evidence>
<reference evidence="2 3" key="1">
    <citation type="submission" date="2019-03" db="EMBL/GenBank/DDBJ databases">
        <title>Draft genome sequences of novel Actinobacteria.</title>
        <authorList>
            <person name="Sahin N."/>
            <person name="Ay H."/>
            <person name="Saygin H."/>
        </authorList>
    </citation>
    <scope>NUCLEOTIDE SEQUENCE [LARGE SCALE GENOMIC DNA]</scope>
    <source>
        <strain evidence="2 3">JCM 30547</strain>
    </source>
</reference>
<dbReference type="InterPro" id="IPR017850">
    <property type="entry name" value="Alkaline_phosphatase_core_sf"/>
</dbReference>
<dbReference type="PANTHER" id="PTHR43108">
    <property type="entry name" value="N-ACETYLGLUCOSAMINE-6-SULFATASE FAMILY MEMBER"/>
    <property type="match status" value="1"/>
</dbReference>
<dbReference type="AlphaFoldDB" id="A0A4R4QDZ4"/>
<feature type="domain" description="Sulfatase N-terminal" evidence="1">
    <location>
        <begin position="223"/>
        <end position="374"/>
    </location>
</feature>
<dbReference type="Gene3D" id="3.40.720.10">
    <property type="entry name" value="Alkaline Phosphatase, subunit A"/>
    <property type="match status" value="1"/>
</dbReference>
<dbReference type="Proteomes" id="UP000295075">
    <property type="component" value="Unassembled WGS sequence"/>
</dbReference>
<evidence type="ECO:0000313" key="2">
    <source>
        <dbReference type="EMBL" id="TDC33650.1"/>
    </source>
</evidence>